<proteinExistence type="predicted"/>
<feature type="compositionally biased region" description="Basic and acidic residues" evidence="1">
    <location>
        <begin position="398"/>
        <end position="408"/>
    </location>
</feature>
<dbReference type="EMBL" id="JAPDRL010000023">
    <property type="protein sequence ID" value="KAJ9665989.1"/>
    <property type="molecule type" value="Genomic_DNA"/>
</dbReference>
<dbReference type="Proteomes" id="UP001172684">
    <property type="component" value="Unassembled WGS sequence"/>
</dbReference>
<evidence type="ECO:0000313" key="2">
    <source>
        <dbReference type="EMBL" id="KAJ9665989.1"/>
    </source>
</evidence>
<comment type="caution">
    <text evidence="2">The sequence shown here is derived from an EMBL/GenBank/DDBJ whole genome shotgun (WGS) entry which is preliminary data.</text>
</comment>
<accession>A0ABQ9NXG3</accession>
<protein>
    <recommendedName>
        <fullName evidence="4">Fungal N-terminal domain-containing protein</fullName>
    </recommendedName>
</protein>
<organism evidence="2 3">
    <name type="scientific">Coniosporium apollinis</name>
    <dbReference type="NCBI Taxonomy" id="61459"/>
    <lineage>
        <taxon>Eukaryota</taxon>
        <taxon>Fungi</taxon>
        <taxon>Dikarya</taxon>
        <taxon>Ascomycota</taxon>
        <taxon>Pezizomycotina</taxon>
        <taxon>Dothideomycetes</taxon>
        <taxon>Dothideomycetes incertae sedis</taxon>
        <taxon>Coniosporium</taxon>
    </lineage>
</organism>
<feature type="compositionally biased region" description="Polar residues" evidence="1">
    <location>
        <begin position="1"/>
        <end position="12"/>
    </location>
</feature>
<evidence type="ECO:0008006" key="4">
    <source>
        <dbReference type="Google" id="ProtNLM"/>
    </source>
</evidence>
<keyword evidence="3" id="KW-1185">Reference proteome</keyword>
<feature type="region of interest" description="Disordered" evidence="1">
    <location>
        <begin position="1"/>
        <end position="28"/>
    </location>
</feature>
<name>A0ABQ9NXG3_9PEZI</name>
<gene>
    <name evidence="2" type="ORF">H2201_003900</name>
</gene>
<reference evidence="2" key="1">
    <citation type="submission" date="2022-10" db="EMBL/GenBank/DDBJ databases">
        <title>Culturing micro-colonial fungi from biological soil crusts in the Mojave desert and describing Neophaeococcomyces mojavensis, and introducing the new genera and species Taxawa tesnikishii.</title>
        <authorList>
            <person name="Kurbessoian T."/>
            <person name="Stajich J.E."/>
        </authorList>
    </citation>
    <scope>NUCLEOTIDE SEQUENCE</scope>
    <source>
        <strain evidence="2">TK_1</strain>
    </source>
</reference>
<sequence>MGDHNGTLSIASPTGDEDAAMDSPPLHPIPCMQGAFEESIMESIDPANTEDSANAIDKPNAQARRQQLLAEEDYNESYTAKWRRKPGAKYHPLWKLVAQIAFGVHLLHHQLAKSDAEVVKILKSHVNEMDGFCKRTAEDFELAIADIQERINYLKLPLEHVQIFDIMLDDRQFRTSIIEGNEKIEHIVSRTAQAMNDSLLDIGTGLEATEEFTTYLDRIGREWTDGNQELSGIYTAMCGNSDGWDRCFKALQLRGNKLGVVLVQLGSILNEMSKRAGVASRRSIVSTCGQSLPCAVPVVTWWSPFLWHPLTASRRRSIEVQRAAADKPPAHQDHEWPVLQRLLGNPRRAHPRSLFRKIQISLRQQSRQHFRNPIRYRWRSDLRTRVSSLSRNAGSQRGHRETQRDLLK</sequence>
<feature type="region of interest" description="Disordered" evidence="1">
    <location>
        <begin position="388"/>
        <end position="408"/>
    </location>
</feature>
<evidence type="ECO:0000256" key="1">
    <source>
        <dbReference type="SAM" id="MobiDB-lite"/>
    </source>
</evidence>
<evidence type="ECO:0000313" key="3">
    <source>
        <dbReference type="Proteomes" id="UP001172684"/>
    </source>
</evidence>